<evidence type="ECO:0008006" key="3">
    <source>
        <dbReference type="Google" id="ProtNLM"/>
    </source>
</evidence>
<dbReference type="Proteomes" id="UP000006729">
    <property type="component" value="Chromosome 10"/>
</dbReference>
<sequence>MPKHLLGNLMQAFDKASSSFSNILTTLKPDLLICDFFQPWALALALSLNIPTLQFVISGNEANSVAVHALKNSAQCWSGVRKRLKALASNQEGEKTEITEWLNKKDTSSVIFVSFGTENYLSKEERGELALGLLLSKVNFIWVLRPEYRVREDLAIFSFFKFVKKQARGFVKVNATKAITIPQNQTCSFSFSDNQQN</sequence>
<dbReference type="Gene3D" id="3.40.50.2000">
    <property type="entry name" value="Glycogen Phosphorylase B"/>
    <property type="match status" value="2"/>
</dbReference>
<name>A0A2K1YZ70_POPTR</name>
<organism evidence="1 2">
    <name type="scientific">Populus trichocarpa</name>
    <name type="common">Western balsam poplar</name>
    <name type="synonym">Populus balsamifera subsp. trichocarpa</name>
    <dbReference type="NCBI Taxonomy" id="3694"/>
    <lineage>
        <taxon>Eukaryota</taxon>
        <taxon>Viridiplantae</taxon>
        <taxon>Streptophyta</taxon>
        <taxon>Embryophyta</taxon>
        <taxon>Tracheophyta</taxon>
        <taxon>Spermatophyta</taxon>
        <taxon>Magnoliopsida</taxon>
        <taxon>eudicotyledons</taxon>
        <taxon>Gunneridae</taxon>
        <taxon>Pentapetalae</taxon>
        <taxon>rosids</taxon>
        <taxon>fabids</taxon>
        <taxon>Malpighiales</taxon>
        <taxon>Salicaceae</taxon>
        <taxon>Saliceae</taxon>
        <taxon>Populus</taxon>
    </lineage>
</organism>
<dbReference type="STRING" id="3694.A0A2K1YZ70"/>
<protein>
    <recommendedName>
        <fullName evidence="3">Anthocyanidin 3-O-glucosyltransferase</fullName>
    </recommendedName>
</protein>
<reference evidence="1 2" key="1">
    <citation type="journal article" date="2006" name="Science">
        <title>The genome of black cottonwood, Populus trichocarpa (Torr. &amp; Gray).</title>
        <authorList>
            <person name="Tuskan G.A."/>
            <person name="Difazio S."/>
            <person name="Jansson S."/>
            <person name="Bohlmann J."/>
            <person name="Grigoriev I."/>
            <person name="Hellsten U."/>
            <person name="Putnam N."/>
            <person name="Ralph S."/>
            <person name="Rombauts S."/>
            <person name="Salamov A."/>
            <person name="Schein J."/>
            <person name="Sterck L."/>
            <person name="Aerts A."/>
            <person name="Bhalerao R.R."/>
            <person name="Bhalerao R.P."/>
            <person name="Blaudez D."/>
            <person name="Boerjan W."/>
            <person name="Brun A."/>
            <person name="Brunner A."/>
            <person name="Busov V."/>
            <person name="Campbell M."/>
            <person name="Carlson J."/>
            <person name="Chalot M."/>
            <person name="Chapman J."/>
            <person name="Chen G.L."/>
            <person name="Cooper D."/>
            <person name="Coutinho P.M."/>
            <person name="Couturier J."/>
            <person name="Covert S."/>
            <person name="Cronk Q."/>
            <person name="Cunningham R."/>
            <person name="Davis J."/>
            <person name="Degroeve S."/>
            <person name="Dejardin A."/>
            <person name="Depamphilis C."/>
            <person name="Detter J."/>
            <person name="Dirks B."/>
            <person name="Dubchak I."/>
            <person name="Duplessis S."/>
            <person name="Ehlting J."/>
            <person name="Ellis B."/>
            <person name="Gendler K."/>
            <person name="Goodstein D."/>
            <person name="Gribskov M."/>
            <person name="Grimwood J."/>
            <person name="Groover A."/>
            <person name="Gunter L."/>
            <person name="Hamberger B."/>
            <person name="Heinze B."/>
            <person name="Helariutta Y."/>
            <person name="Henrissat B."/>
            <person name="Holligan D."/>
            <person name="Holt R."/>
            <person name="Huang W."/>
            <person name="Islam-Faridi N."/>
            <person name="Jones S."/>
            <person name="Jones-Rhoades M."/>
            <person name="Jorgensen R."/>
            <person name="Joshi C."/>
            <person name="Kangasjarvi J."/>
            <person name="Karlsson J."/>
            <person name="Kelleher C."/>
            <person name="Kirkpatrick R."/>
            <person name="Kirst M."/>
            <person name="Kohler A."/>
            <person name="Kalluri U."/>
            <person name="Larimer F."/>
            <person name="Leebens-Mack J."/>
            <person name="Leple J.C."/>
            <person name="Locascio P."/>
            <person name="Lou Y."/>
            <person name="Lucas S."/>
            <person name="Martin F."/>
            <person name="Montanini B."/>
            <person name="Napoli C."/>
            <person name="Nelson D.R."/>
            <person name="Nelson C."/>
            <person name="Nieminen K."/>
            <person name="Nilsson O."/>
            <person name="Pereda V."/>
            <person name="Peter G."/>
            <person name="Philippe R."/>
            <person name="Pilate G."/>
            <person name="Poliakov A."/>
            <person name="Razumovskaya J."/>
            <person name="Richardson P."/>
            <person name="Rinaldi C."/>
            <person name="Ritland K."/>
            <person name="Rouze P."/>
            <person name="Ryaboy D."/>
            <person name="Schmutz J."/>
            <person name="Schrader J."/>
            <person name="Segerman B."/>
            <person name="Shin H."/>
            <person name="Siddiqui A."/>
            <person name="Sterky F."/>
            <person name="Terry A."/>
            <person name="Tsai C.J."/>
            <person name="Uberbacher E."/>
            <person name="Unneberg P."/>
            <person name="Vahala J."/>
            <person name="Wall K."/>
            <person name="Wessler S."/>
            <person name="Yang G."/>
            <person name="Yin T."/>
            <person name="Douglas C."/>
            <person name="Marra M."/>
            <person name="Sandberg G."/>
            <person name="Van de Peer Y."/>
            <person name="Rokhsar D."/>
        </authorList>
    </citation>
    <scope>NUCLEOTIDE SEQUENCE [LARGE SCALE GENOMIC DNA]</scope>
    <source>
        <strain evidence="2">cv. Nisqually</strain>
    </source>
</reference>
<evidence type="ECO:0000313" key="2">
    <source>
        <dbReference type="Proteomes" id="UP000006729"/>
    </source>
</evidence>
<dbReference type="GO" id="GO:0035251">
    <property type="term" value="F:UDP-glucosyltransferase activity"/>
    <property type="evidence" value="ECO:0000318"/>
    <property type="project" value="GO_Central"/>
</dbReference>
<accession>A0A2K1YZ70</accession>
<dbReference type="InParanoid" id="A0A2K1YZ70"/>
<dbReference type="AlphaFoldDB" id="A0A2K1YZ70"/>
<dbReference type="GO" id="GO:1901135">
    <property type="term" value="P:carbohydrate derivative metabolic process"/>
    <property type="evidence" value="ECO:0007669"/>
    <property type="project" value="UniProtKB-ARBA"/>
</dbReference>
<evidence type="ECO:0000313" key="1">
    <source>
        <dbReference type="EMBL" id="PNT18321.1"/>
    </source>
</evidence>
<gene>
    <name evidence="1" type="ORF">POPTR_010G235500</name>
</gene>
<keyword evidence="2" id="KW-1185">Reference proteome</keyword>
<dbReference type="EMBL" id="CM009299">
    <property type="protein sequence ID" value="PNT18321.1"/>
    <property type="molecule type" value="Genomic_DNA"/>
</dbReference>
<dbReference type="SUPFAM" id="SSF53756">
    <property type="entry name" value="UDP-Glycosyltransferase/glycogen phosphorylase"/>
    <property type="match status" value="1"/>
</dbReference>
<dbReference type="PANTHER" id="PTHR48044">
    <property type="entry name" value="GLYCOSYLTRANSFERASE"/>
    <property type="match status" value="1"/>
</dbReference>
<proteinExistence type="predicted"/>
<dbReference type="PANTHER" id="PTHR48044:SF29">
    <property type="entry name" value="GLYCOSYLTRANSFERASE"/>
    <property type="match status" value="1"/>
</dbReference>